<evidence type="ECO:0000256" key="1">
    <source>
        <dbReference type="ARBA" id="ARBA00006581"/>
    </source>
</evidence>
<dbReference type="EC" id="3.6.1.23" evidence="7"/>
<comment type="function">
    <text evidence="7">This enzyme is involved in nucleotide metabolism: it produces dUMP, the immediate precursor of thymidine nucleotides and it decreases the intracellular concentration of dUTP so that uracil cannot be incorporated into DNA.</text>
</comment>
<comment type="caution">
    <text evidence="9">The sequence shown here is derived from an EMBL/GenBank/DDBJ whole genome shotgun (WGS) entry which is preliminary data.</text>
</comment>
<comment type="catalytic activity">
    <reaction evidence="6 7">
        <text>dUTP + H2O = dUMP + diphosphate + H(+)</text>
        <dbReference type="Rhea" id="RHEA:10248"/>
        <dbReference type="ChEBI" id="CHEBI:15377"/>
        <dbReference type="ChEBI" id="CHEBI:15378"/>
        <dbReference type="ChEBI" id="CHEBI:33019"/>
        <dbReference type="ChEBI" id="CHEBI:61555"/>
        <dbReference type="ChEBI" id="CHEBI:246422"/>
        <dbReference type="EC" id="3.6.1.23"/>
    </reaction>
</comment>
<evidence type="ECO:0000256" key="3">
    <source>
        <dbReference type="ARBA" id="ARBA00022801"/>
    </source>
</evidence>
<dbReference type="Proteomes" id="UP000603545">
    <property type="component" value="Unassembled WGS sequence"/>
</dbReference>
<keyword evidence="4 7" id="KW-0460">Magnesium</keyword>
<dbReference type="EMBL" id="JACNLL010000008">
    <property type="protein sequence ID" value="MBC8198498.1"/>
    <property type="molecule type" value="Genomic_DNA"/>
</dbReference>
<proteinExistence type="inferred from homology"/>
<dbReference type="GO" id="GO:0006226">
    <property type="term" value="P:dUMP biosynthetic process"/>
    <property type="evidence" value="ECO:0007669"/>
    <property type="project" value="UniProtKB-UniRule"/>
</dbReference>
<evidence type="ECO:0000256" key="6">
    <source>
        <dbReference type="ARBA" id="ARBA00047686"/>
    </source>
</evidence>
<dbReference type="SUPFAM" id="SSF51283">
    <property type="entry name" value="dUTPase-like"/>
    <property type="match status" value="1"/>
</dbReference>
<dbReference type="PANTHER" id="PTHR11241">
    <property type="entry name" value="DEOXYURIDINE 5'-TRIPHOSPHATE NUCLEOTIDOHYDROLASE"/>
    <property type="match status" value="1"/>
</dbReference>
<feature type="binding site" evidence="7">
    <location>
        <begin position="71"/>
        <end position="73"/>
    </location>
    <ligand>
        <name>substrate</name>
    </ligand>
</feature>
<evidence type="ECO:0000259" key="8">
    <source>
        <dbReference type="Pfam" id="PF00692"/>
    </source>
</evidence>
<dbReference type="InterPro" id="IPR036157">
    <property type="entry name" value="dUTPase-like_sf"/>
</dbReference>
<keyword evidence="2 7" id="KW-0479">Metal-binding</keyword>
<comment type="similarity">
    <text evidence="1 7">Belongs to the dUTPase family.</text>
</comment>
<dbReference type="GO" id="GO:0004170">
    <property type="term" value="F:dUTP diphosphatase activity"/>
    <property type="evidence" value="ECO:0007669"/>
    <property type="project" value="UniProtKB-UniRule"/>
</dbReference>
<evidence type="ECO:0000256" key="4">
    <source>
        <dbReference type="ARBA" id="ARBA00022842"/>
    </source>
</evidence>
<comment type="pathway">
    <text evidence="7">Pyrimidine metabolism; dUMP biosynthesis; dUMP from dCTP (dUTP route): step 2/2.</text>
</comment>
<dbReference type="FunFam" id="2.70.40.10:FF:000002">
    <property type="entry name" value="dUTP diphosphatase"/>
    <property type="match status" value="1"/>
</dbReference>
<evidence type="ECO:0000256" key="7">
    <source>
        <dbReference type="HAMAP-Rule" id="MF_00116"/>
    </source>
</evidence>
<dbReference type="GO" id="GO:0046081">
    <property type="term" value="P:dUTP catabolic process"/>
    <property type="evidence" value="ECO:0007669"/>
    <property type="project" value="InterPro"/>
</dbReference>
<feature type="binding site" evidence="7">
    <location>
        <position position="84"/>
    </location>
    <ligand>
        <name>substrate</name>
    </ligand>
</feature>
<dbReference type="InterPro" id="IPR029054">
    <property type="entry name" value="dUTPase-like"/>
</dbReference>
<evidence type="ECO:0000313" key="9">
    <source>
        <dbReference type="EMBL" id="MBC8198498.1"/>
    </source>
</evidence>
<feature type="domain" description="dUTPase-like" evidence="8">
    <location>
        <begin position="18"/>
        <end position="150"/>
    </location>
</feature>
<dbReference type="NCBIfam" id="NF001862">
    <property type="entry name" value="PRK00601.1"/>
    <property type="match status" value="1"/>
</dbReference>
<name>A0A8J6N4M9_9BACT</name>
<dbReference type="GO" id="GO:0000287">
    <property type="term" value="F:magnesium ion binding"/>
    <property type="evidence" value="ECO:0007669"/>
    <property type="project" value="UniProtKB-UniRule"/>
</dbReference>
<feature type="binding site" evidence="7">
    <location>
        <begin position="88"/>
        <end position="90"/>
    </location>
    <ligand>
        <name>substrate</name>
    </ligand>
</feature>
<comment type="cofactor">
    <cofactor evidence="7">
        <name>Mg(2+)</name>
        <dbReference type="ChEBI" id="CHEBI:18420"/>
    </cofactor>
</comment>
<dbReference type="AlphaFoldDB" id="A0A8J6N4M9"/>
<gene>
    <name evidence="7 9" type="primary">dut</name>
    <name evidence="9" type="ORF">H8E80_00415</name>
</gene>
<sequence length="151" mass="16541">MNTPVIKILRLKPDSHEDIPLPCYMTPQSAGMDICAAVEKEIVIETGEITLIPTGFAMAIPGGFEAQIRPRSGLAVKHGIGLINSPGTIDADYRGEVMIPVINLGKKDYTIYRGDRIAQMVIKRVYQARLQVVEHLDETIRNDGGFGHTGL</sequence>
<dbReference type="NCBIfam" id="TIGR00576">
    <property type="entry name" value="dut"/>
    <property type="match status" value="1"/>
</dbReference>
<evidence type="ECO:0000256" key="5">
    <source>
        <dbReference type="ARBA" id="ARBA00023080"/>
    </source>
</evidence>
<keyword evidence="3 7" id="KW-0378">Hydrolase</keyword>
<dbReference type="UniPathway" id="UPA00610">
    <property type="reaction ID" value="UER00666"/>
</dbReference>
<protein>
    <recommendedName>
        <fullName evidence="7">Deoxyuridine 5'-triphosphate nucleotidohydrolase</fullName>
        <shortName evidence="7">dUTPase</shortName>
        <ecNumber evidence="7">3.6.1.23</ecNumber>
    </recommendedName>
    <alternativeName>
        <fullName evidence="7">dUTP pyrophosphatase</fullName>
    </alternativeName>
</protein>
<dbReference type="PANTHER" id="PTHR11241:SF0">
    <property type="entry name" value="DEOXYURIDINE 5'-TRIPHOSPHATE NUCLEOTIDOHYDROLASE"/>
    <property type="match status" value="1"/>
</dbReference>
<keyword evidence="5 7" id="KW-0546">Nucleotide metabolism</keyword>
<dbReference type="CDD" id="cd07557">
    <property type="entry name" value="trimeric_dUTPase"/>
    <property type="match status" value="1"/>
</dbReference>
<dbReference type="HAMAP" id="MF_00116">
    <property type="entry name" value="dUTPase_bact"/>
    <property type="match status" value="1"/>
</dbReference>
<comment type="caution">
    <text evidence="7">Lacks conserved residue(s) required for the propagation of feature annotation.</text>
</comment>
<dbReference type="Gene3D" id="2.70.40.10">
    <property type="match status" value="1"/>
</dbReference>
<organism evidence="9 10">
    <name type="scientific">Candidatus Desulfaltia bathyphila</name>
    <dbReference type="NCBI Taxonomy" id="2841697"/>
    <lineage>
        <taxon>Bacteria</taxon>
        <taxon>Pseudomonadati</taxon>
        <taxon>Thermodesulfobacteriota</taxon>
        <taxon>Desulfobacteria</taxon>
        <taxon>Desulfobacterales</taxon>
        <taxon>Desulfobacterales incertae sedis</taxon>
        <taxon>Candidatus Desulfaltia</taxon>
    </lineage>
</organism>
<evidence type="ECO:0000256" key="2">
    <source>
        <dbReference type="ARBA" id="ARBA00022723"/>
    </source>
</evidence>
<evidence type="ECO:0000313" key="10">
    <source>
        <dbReference type="Proteomes" id="UP000603545"/>
    </source>
</evidence>
<dbReference type="Pfam" id="PF00692">
    <property type="entry name" value="dUTPase"/>
    <property type="match status" value="1"/>
</dbReference>
<accession>A0A8J6N4M9</accession>
<dbReference type="InterPro" id="IPR033704">
    <property type="entry name" value="dUTPase_trimeric"/>
</dbReference>
<reference evidence="9 10" key="1">
    <citation type="submission" date="2020-08" db="EMBL/GenBank/DDBJ databases">
        <title>Bridging the membrane lipid divide: bacteria of the FCB group superphylum have the potential to synthesize archaeal ether lipids.</title>
        <authorList>
            <person name="Villanueva L."/>
            <person name="Von Meijenfeldt F.A.B."/>
            <person name="Westbye A.B."/>
            <person name="Yadav S."/>
            <person name="Hopmans E.C."/>
            <person name="Dutilh B.E."/>
            <person name="Sinninghe Damste J.S."/>
        </authorList>
    </citation>
    <scope>NUCLEOTIDE SEQUENCE [LARGE SCALE GENOMIC DNA]</scope>
    <source>
        <strain evidence="9">NIOZ-UU82</strain>
    </source>
</reference>
<dbReference type="InterPro" id="IPR008181">
    <property type="entry name" value="dUTPase"/>
</dbReference>